<name>A0A6J6RWA9_9ZZZZ</name>
<reference evidence="5" key="1">
    <citation type="submission" date="2020-05" db="EMBL/GenBank/DDBJ databases">
        <authorList>
            <person name="Chiriac C."/>
            <person name="Salcher M."/>
            <person name="Ghai R."/>
            <person name="Kavagutti S V."/>
        </authorList>
    </citation>
    <scope>NUCLEOTIDE SEQUENCE</scope>
</reference>
<dbReference type="GO" id="GO:0006749">
    <property type="term" value="P:glutathione metabolic process"/>
    <property type="evidence" value="ECO:0007669"/>
    <property type="project" value="TreeGrafter"/>
</dbReference>
<dbReference type="EMBL" id="CAFAAV010000023">
    <property type="protein sequence ID" value="CAB4806901.1"/>
    <property type="molecule type" value="Genomic_DNA"/>
</dbReference>
<dbReference type="GO" id="GO:0005829">
    <property type="term" value="C:cytosol"/>
    <property type="evidence" value="ECO:0007669"/>
    <property type="project" value="TreeGrafter"/>
</dbReference>
<dbReference type="EMBL" id="CAFBMT010000011">
    <property type="protein sequence ID" value="CAB4938822.1"/>
    <property type="molecule type" value="Genomic_DNA"/>
</dbReference>
<dbReference type="InterPro" id="IPR002821">
    <property type="entry name" value="Hydantoinase_A"/>
</dbReference>
<dbReference type="SUPFAM" id="SSF53067">
    <property type="entry name" value="Actin-like ATPase domain"/>
    <property type="match status" value="1"/>
</dbReference>
<evidence type="ECO:0000313" key="8">
    <source>
        <dbReference type="EMBL" id="CAB4938822.1"/>
    </source>
</evidence>
<dbReference type="InterPro" id="IPR043129">
    <property type="entry name" value="ATPase_NBD"/>
</dbReference>
<evidence type="ECO:0000313" key="5">
    <source>
        <dbReference type="EMBL" id="CAB4726741.1"/>
    </source>
</evidence>
<dbReference type="InterPro" id="IPR008040">
    <property type="entry name" value="Hydant_A_N"/>
</dbReference>
<evidence type="ECO:0000313" key="9">
    <source>
        <dbReference type="EMBL" id="CAB4970201.1"/>
    </source>
</evidence>
<dbReference type="EMBL" id="CAFBOL010000001">
    <property type="protein sequence ID" value="CAB4970201.1"/>
    <property type="molecule type" value="Genomic_DNA"/>
</dbReference>
<accession>A0A6J6RWA9</accession>
<feature type="domain" description="Acetophenone carboxylase-like C-terminal" evidence="3">
    <location>
        <begin position="550"/>
        <end position="669"/>
    </location>
</feature>
<dbReference type="InterPro" id="IPR049517">
    <property type="entry name" value="ACX-like_C"/>
</dbReference>
<sequence>MKRLVAVDVGGTFTDVVAVEHGETTRIYTSKIATDLVASETSVLAGAKEVGVDLASVFNLASTAGLNAVITRKLPKIGVLVTEGERDVLDGGSTGRPVEFLTDPTWHRAFSDRARPLVPRYLRRGVPELLDHHGAIYRPLDEDAVRAQLRVFQRCGVQGIAVSLNRSWMNPVHELRVLEIVREEMGDIECCISSEVSPLSRTYPRLLSTVVNTFMRLLYRTYTARLEEGLRDLKFEGAFNYADCRAMLVPAAHAMERPYRLVAGGPAGGTVSSAHFGSMIGDGNIICVDVGGTSCDISVVLDGEPWVSATFELEFDLEVNALSVDIITLGAGGGSIVSMTPTGDIKVGPESAGASPGPACYGKGGVSPATTDTALLMGIIDPNGFAGGAMKLDPALSLQAFENLDTKMTLEQRVSYAWRIALNNVAEGIFNIAIRRGIDPRDFSLMAFGAAGPMMLPSMLDLVPLRRVIVPPHPGLFSALGLLSSDQVFTEERSVSCDLNEAGMAVMEETFAALEATLAARVGGSESDVRFDRSFDGRLQGQGWETPFVPAPAPITADSVEALTTAFHDVYEVRNGNRFAMLPVEVLTLRVNAVVPAIKVDYPPVGNAAEGDKPTGRPMPIRYLYGDAVEAIEYDRSLLRTGHRVPGPAIIREAMSTTFIPAGHEAVVGTYGELVIE</sequence>
<protein>
    <submittedName>
        <fullName evidence="5">Unannotated protein</fullName>
    </submittedName>
</protein>
<dbReference type="InterPro" id="IPR045079">
    <property type="entry name" value="Oxoprolinase-like"/>
</dbReference>
<feature type="domain" description="Hydantoinase A/oxoprolinase" evidence="1">
    <location>
        <begin position="205"/>
        <end position="488"/>
    </location>
</feature>
<evidence type="ECO:0000313" key="4">
    <source>
        <dbReference type="EMBL" id="CAB4364147.1"/>
    </source>
</evidence>
<evidence type="ECO:0000313" key="7">
    <source>
        <dbReference type="EMBL" id="CAB4851479.1"/>
    </source>
</evidence>
<evidence type="ECO:0000259" key="1">
    <source>
        <dbReference type="Pfam" id="PF01968"/>
    </source>
</evidence>
<evidence type="ECO:0000259" key="3">
    <source>
        <dbReference type="Pfam" id="PF19278"/>
    </source>
</evidence>
<dbReference type="Pfam" id="PF19278">
    <property type="entry name" value="Hydant_A_C"/>
    <property type="match status" value="1"/>
</dbReference>
<dbReference type="AlphaFoldDB" id="A0A6J6RWA9"/>
<evidence type="ECO:0000313" key="6">
    <source>
        <dbReference type="EMBL" id="CAB4806901.1"/>
    </source>
</evidence>
<evidence type="ECO:0000259" key="2">
    <source>
        <dbReference type="Pfam" id="PF05378"/>
    </source>
</evidence>
<dbReference type="EMBL" id="CAESGF010000010">
    <property type="protein sequence ID" value="CAB4364147.1"/>
    <property type="molecule type" value="Genomic_DNA"/>
</dbReference>
<feature type="domain" description="Hydantoinase/oxoprolinase N-terminal" evidence="2">
    <location>
        <begin position="5"/>
        <end position="184"/>
    </location>
</feature>
<dbReference type="GO" id="GO:0017168">
    <property type="term" value="F:5-oxoprolinase (ATP-hydrolyzing) activity"/>
    <property type="evidence" value="ECO:0007669"/>
    <property type="project" value="TreeGrafter"/>
</dbReference>
<dbReference type="PANTHER" id="PTHR11365">
    <property type="entry name" value="5-OXOPROLINASE RELATED"/>
    <property type="match status" value="1"/>
</dbReference>
<dbReference type="EMBL" id="CAFBIY010000082">
    <property type="protein sequence ID" value="CAB4851479.1"/>
    <property type="molecule type" value="Genomic_DNA"/>
</dbReference>
<dbReference type="PANTHER" id="PTHR11365:SF23">
    <property type="entry name" value="HYPOTHETICAL 5-OXOPROLINASE (EUROFUNG)-RELATED"/>
    <property type="match status" value="1"/>
</dbReference>
<organism evidence="5">
    <name type="scientific">freshwater metagenome</name>
    <dbReference type="NCBI Taxonomy" id="449393"/>
    <lineage>
        <taxon>unclassified sequences</taxon>
        <taxon>metagenomes</taxon>
        <taxon>ecological metagenomes</taxon>
    </lineage>
</organism>
<dbReference type="Pfam" id="PF05378">
    <property type="entry name" value="Hydant_A_N"/>
    <property type="match status" value="1"/>
</dbReference>
<dbReference type="Pfam" id="PF01968">
    <property type="entry name" value="Hydantoinase_A"/>
    <property type="match status" value="1"/>
</dbReference>
<proteinExistence type="predicted"/>
<dbReference type="EMBL" id="CAEZYF010000010">
    <property type="protein sequence ID" value="CAB4726741.1"/>
    <property type="molecule type" value="Genomic_DNA"/>
</dbReference>
<gene>
    <name evidence="5" type="ORF">UFOPK2656_01826</name>
    <name evidence="6" type="ORF">UFOPK3099_00471</name>
    <name evidence="7" type="ORF">UFOPK3267_01554</name>
    <name evidence="8" type="ORF">UFOPK3651_01999</name>
    <name evidence="9" type="ORF">UFOPK3931_00037</name>
    <name evidence="4" type="ORF">UFOPK4189_01914</name>
</gene>